<proteinExistence type="predicted"/>
<dbReference type="EMBL" id="CP062796">
    <property type="protein sequence ID" value="QUL99129.1"/>
    <property type="molecule type" value="Genomic_DNA"/>
</dbReference>
<name>A0AAT9LDJ8_9FIRM</name>
<dbReference type="Gene3D" id="3.20.20.140">
    <property type="entry name" value="Metal-dependent hydrolases"/>
    <property type="match status" value="1"/>
</dbReference>
<dbReference type="CDD" id="cd01297">
    <property type="entry name" value="D-aminoacylase"/>
    <property type="match status" value="1"/>
</dbReference>
<dbReference type="GO" id="GO:0016811">
    <property type="term" value="F:hydrolase activity, acting on carbon-nitrogen (but not peptide) bonds, in linear amides"/>
    <property type="evidence" value="ECO:0007669"/>
    <property type="project" value="InterPro"/>
</dbReference>
<dbReference type="PANTHER" id="PTHR11647">
    <property type="entry name" value="HYDRANTOINASE/DIHYDROPYRIMIDINASE FAMILY MEMBER"/>
    <property type="match status" value="1"/>
</dbReference>
<reference evidence="2" key="2">
    <citation type="journal article" date="2023" name="Biology">
        <title>Prokaryotic Life Associated with Coal-Fire Gas Vents Revealed by Metagenomics.</title>
        <authorList>
            <person name="Kadnikov V.V."/>
            <person name="Mardanov A.V."/>
            <person name="Beletsky A.V."/>
            <person name="Karnachuk O.V."/>
            <person name="Ravin N.V."/>
        </authorList>
    </citation>
    <scope>NUCLEOTIDE SEQUENCE</scope>
    <source>
        <strain evidence="2">Bu02</strain>
    </source>
</reference>
<dbReference type="Gene3D" id="3.30.1490.130">
    <property type="entry name" value="D-aminoacylase. Domain 3"/>
    <property type="match status" value="1"/>
</dbReference>
<protein>
    <submittedName>
        <fullName evidence="2">D-aminoacylase</fullName>
    </submittedName>
</protein>
<accession>A0AAT9LDJ8</accession>
<dbReference type="KEGG" id="fcz:IMF26_03415"/>
<dbReference type="GO" id="GO:0005829">
    <property type="term" value="C:cytosol"/>
    <property type="evidence" value="ECO:0007669"/>
    <property type="project" value="TreeGrafter"/>
</dbReference>
<dbReference type="InterPro" id="IPR013108">
    <property type="entry name" value="Amidohydro_3"/>
</dbReference>
<dbReference type="InterPro" id="IPR032466">
    <property type="entry name" value="Metal_Hydrolase"/>
</dbReference>
<sequence>MHDVVFKNVRIVDGSGAPWFYGEVAVKDGVISCVERKVEGRAVRVIDGKDLVLSPGFIDSHSHSDTCWFVDRRGESKIRQGVTTEVTGQCGASPAPMTEKRRAASVSAYTDEGVEITWSSFGEYLSALEKNGVGINVAPLVGHGALRSSAMGYEKRPPTPEEMEEMKALLREALEAGAFGFSSGLIYPPSSFADTAELVELARTMAPYGGIYETHMRDEGTGLLKSVEEAITIGREGGVPVQISHHKASGEKAWGLVKQSLAMIEEARREGVDVTCDQYPYIASATGLSAIIPAWAHEGGPTALLRRLNDPAIASKLKEEVEATQGPSDGWSKMLVTSVKTEKNRFCEGKRIPEIARIWGVPPVEAAFKLLCEEELEVGYAKFGMCEEDVKTVMAHPCVMIGSDSSCRAIDGPLSTGKPHPRAYGTFARVLGKYTREEKVLTLEQAVFKMTGFPAWRLGLWDRGLVRPGMKADLVLFDPDTIIDKATFEEPAQYAVGVEYVMVNGVMVVEGGQHTGKIAGKVLRRR</sequence>
<dbReference type="PANTHER" id="PTHR11647:SF1">
    <property type="entry name" value="COLLAPSIN RESPONSE MEDIATOR PROTEIN"/>
    <property type="match status" value="1"/>
</dbReference>
<evidence type="ECO:0000259" key="1">
    <source>
        <dbReference type="Pfam" id="PF07969"/>
    </source>
</evidence>
<dbReference type="SUPFAM" id="SSF51556">
    <property type="entry name" value="Metallo-dependent hydrolases"/>
    <property type="match status" value="1"/>
</dbReference>
<dbReference type="SUPFAM" id="SSF51338">
    <property type="entry name" value="Composite domain of metallo-dependent hydrolases"/>
    <property type="match status" value="1"/>
</dbReference>
<dbReference type="Gene3D" id="2.30.40.10">
    <property type="entry name" value="Urease, subunit C, domain 1"/>
    <property type="match status" value="1"/>
</dbReference>
<evidence type="ECO:0000313" key="2">
    <source>
        <dbReference type="EMBL" id="QUL99129.1"/>
    </source>
</evidence>
<organism evidence="2">
    <name type="scientific">Candidatus Fermentithermobacillus carboniphilus</name>
    <dbReference type="NCBI Taxonomy" id="3085328"/>
    <lineage>
        <taxon>Bacteria</taxon>
        <taxon>Bacillati</taxon>
        <taxon>Bacillota</taxon>
        <taxon>Candidatus Fermentithermobacillia</taxon>
        <taxon>Candidatus Fermentithermobacillales</taxon>
        <taxon>Candidatus Fermentithermobacillaceae</taxon>
        <taxon>Candidatus Fermentithermobacillus</taxon>
    </lineage>
</organism>
<feature type="domain" description="Amidohydrolase 3" evidence="1">
    <location>
        <begin position="44"/>
        <end position="509"/>
    </location>
</feature>
<dbReference type="GO" id="GO:0016812">
    <property type="term" value="F:hydrolase activity, acting on carbon-nitrogen (but not peptide) bonds, in cyclic amides"/>
    <property type="evidence" value="ECO:0007669"/>
    <property type="project" value="TreeGrafter"/>
</dbReference>
<reference evidence="2" key="1">
    <citation type="submission" date="2020-10" db="EMBL/GenBank/DDBJ databases">
        <authorList>
            <person name="Kadnikov V."/>
            <person name="Beletsky A.V."/>
            <person name="Mardanov A.V."/>
            <person name="Karnachuk O.V."/>
            <person name="Ravin N.V."/>
        </authorList>
    </citation>
    <scope>NUCLEOTIDE SEQUENCE</scope>
    <source>
        <strain evidence="2">Bu02</strain>
    </source>
</reference>
<dbReference type="InterPro" id="IPR011059">
    <property type="entry name" value="Metal-dep_hydrolase_composite"/>
</dbReference>
<dbReference type="AlphaFoldDB" id="A0AAT9LDJ8"/>
<dbReference type="InterPro" id="IPR050378">
    <property type="entry name" value="Metallo-dep_Hydrolases_sf"/>
</dbReference>
<dbReference type="Pfam" id="PF07969">
    <property type="entry name" value="Amidohydro_3"/>
    <property type="match status" value="1"/>
</dbReference>
<dbReference type="InterPro" id="IPR023100">
    <property type="entry name" value="D-aminoacylase_insert_dom_sf"/>
</dbReference>
<gene>
    <name evidence="2" type="ORF">IMF26_03415</name>
</gene>